<feature type="transmembrane region" description="Helical" evidence="1">
    <location>
        <begin position="161"/>
        <end position="182"/>
    </location>
</feature>
<dbReference type="Pfam" id="PF07907">
    <property type="entry name" value="YibE_F"/>
    <property type="match status" value="1"/>
</dbReference>
<keyword evidence="2" id="KW-0732">Signal</keyword>
<keyword evidence="1" id="KW-0472">Membrane</keyword>
<feature type="transmembrane region" description="Helical" evidence="1">
    <location>
        <begin position="135"/>
        <end position="155"/>
    </location>
</feature>
<dbReference type="AlphaFoldDB" id="A0A1F6BY06"/>
<reference evidence="3 4" key="1">
    <citation type="journal article" date="2016" name="Nat. Commun.">
        <title>Thousands of microbial genomes shed light on interconnected biogeochemical processes in an aquifer system.</title>
        <authorList>
            <person name="Anantharaman K."/>
            <person name="Brown C.T."/>
            <person name="Hug L.A."/>
            <person name="Sharon I."/>
            <person name="Castelle C.J."/>
            <person name="Probst A.J."/>
            <person name="Thomas B.C."/>
            <person name="Singh A."/>
            <person name="Wilkins M.J."/>
            <person name="Karaoz U."/>
            <person name="Brodie E.L."/>
            <person name="Williams K.H."/>
            <person name="Hubbard S.S."/>
            <person name="Banfield J.F."/>
        </authorList>
    </citation>
    <scope>NUCLEOTIDE SEQUENCE [LARGE SCALE GENOMIC DNA]</scope>
</reference>
<keyword evidence="1" id="KW-0812">Transmembrane</keyword>
<gene>
    <name evidence="3" type="ORF">A2837_02685</name>
</gene>
<feature type="transmembrane region" description="Helical" evidence="1">
    <location>
        <begin position="194"/>
        <end position="214"/>
    </location>
</feature>
<organism evidence="3 4">
    <name type="scientific">Candidatus Kaiserbacteria bacterium RIFCSPHIGHO2_01_FULL_46_22</name>
    <dbReference type="NCBI Taxonomy" id="1798475"/>
    <lineage>
        <taxon>Bacteria</taxon>
        <taxon>Candidatus Kaiseribacteriota</taxon>
    </lineage>
</organism>
<keyword evidence="1" id="KW-1133">Transmembrane helix</keyword>
<name>A0A1F6BY06_9BACT</name>
<feature type="transmembrane region" description="Helical" evidence="1">
    <location>
        <begin position="110"/>
        <end position="128"/>
    </location>
</feature>
<accession>A0A1F6BY06</accession>
<evidence type="ECO:0000256" key="1">
    <source>
        <dbReference type="SAM" id="Phobius"/>
    </source>
</evidence>
<feature type="transmembrane region" description="Helical" evidence="1">
    <location>
        <begin position="330"/>
        <end position="355"/>
    </location>
</feature>
<comment type="caution">
    <text evidence="3">The sequence shown here is derived from an EMBL/GenBank/DDBJ whole genome shotgun (WGS) entry which is preliminary data.</text>
</comment>
<feature type="chain" id="PRO_5009523181" description="YibE/F family protein" evidence="2">
    <location>
        <begin position="22"/>
        <end position="373"/>
    </location>
</feature>
<dbReference type="EMBL" id="MFKO01000008">
    <property type="protein sequence ID" value="OGG41397.1"/>
    <property type="molecule type" value="Genomic_DNA"/>
</dbReference>
<evidence type="ECO:0000313" key="4">
    <source>
        <dbReference type="Proteomes" id="UP000176322"/>
    </source>
</evidence>
<sequence length="373" mass="40331">MRKRIIWTLIASLFVVPVVSAQTAYEELQAILRAEVIEVTDERSERIMGTEAFTTVQTVQARLLEGERTDDVITFENDLVMLESGDRIYLSHLRDIDGREIFILKDVDRGHGLLILFGLFVGLLLWLAGKQGLRALGSLLLSILGIVFVLLPALLAGYDPILMSLLVSAVILALALFGTHGFNALSTIAFSGTILAVLATSSIAWLFVSGLRLSGYGSDASVYLNFATEGQLDLAGLLLGSIIIGVLGVLDDISITQASVVRELRAANNSLVAFELYQRALRVGRDHVGSLVNTLAFAYVGAALPLVLLFSTSNAPLYFTLNQEVIAAELARILIGSIGLILAVPTTTAIAAWWFGQRVVLDTESNGHSHHHH</sequence>
<proteinExistence type="predicted"/>
<dbReference type="STRING" id="1798475.A2837_02685"/>
<dbReference type="PANTHER" id="PTHR41771:SF1">
    <property type="entry name" value="MEMBRANE PROTEIN"/>
    <property type="match status" value="1"/>
</dbReference>
<feature type="signal peptide" evidence="2">
    <location>
        <begin position="1"/>
        <end position="21"/>
    </location>
</feature>
<feature type="transmembrane region" description="Helical" evidence="1">
    <location>
        <begin position="288"/>
        <end position="310"/>
    </location>
</feature>
<dbReference type="Proteomes" id="UP000176322">
    <property type="component" value="Unassembled WGS sequence"/>
</dbReference>
<protein>
    <recommendedName>
        <fullName evidence="5">YibE/F family protein</fullName>
    </recommendedName>
</protein>
<evidence type="ECO:0000256" key="2">
    <source>
        <dbReference type="SAM" id="SignalP"/>
    </source>
</evidence>
<dbReference type="PANTHER" id="PTHR41771">
    <property type="entry name" value="MEMBRANE PROTEIN-RELATED"/>
    <property type="match status" value="1"/>
</dbReference>
<dbReference type="InterPro" id="IPR012507">
    <property type="entry name" value="YibE_F"/>
</dbReference>
<evidence type="ECO:0000313" key="3">
    <source>
        <dbReference type="EMBL" id="OGG41397.1"/>
    </source>
</evidence>
<evidence type="ECO:0008006" key="5">
    <source>
        <dbReference type="Google" id="ProtNLM"/>
    </source>
</evidence>
<feature type="transmembrane region" description="Helical" evidence="1">
    <location>
        <begin position="234"/>
        <end position="255"/>
    </location>
</feature>